<gene>
    <name evidence="3" type="ORF">M441DRAFT_372906</name>
</gene>
<keyword evidence="2" id="KW-1133">Transmembrane helix</keyword>
<feature type="compositionally biased region" description="Basic and acidic residues" evidence="1">
    <location>
        <begin position="140"/>
        <end position="156"/>
    </location>
</feature>
<reference evidence="3 4" key="1">
    <citation type="submission" date="2016-07" db="EMBL/GenBank/DDBJ databases">
        <title>Multiple horizontal gene transfer events from other fungi enriched the ability of initially mycotrophic Trichoderma (Ascomycota) to feed on dead plant biomass.</title>
        <authorList>
            <consortium name="DOE Joint Genome Institute"/>
            <person name="Aerts A."/>
            <person name="Atanasova L."/>
            <person name="Chenthamara K."/>
            <person name="Zhang J."/>
            <person name="Grujic M."/>
            <person name="Henrissat B."/>
            <person name="Kuo A."/>
            <person name="Salamov A."/>
            <person name="Lipzen A."/>
            <person name="Labutti K."/>
            <person name="Barry K."/>
            <person name="Miao Y."/>
            <person name="Rahimi M.J."/>
            <person name="Shen Q."/>
            <person name="Grigoriev I.V."/>
            <person name="Kubicek C.P."/>
            <person name="Druzhinina I.S."/>
        </authorList>
    </citation>
    <scope>NUCLEOTIDE SEQUENCE [LARGE SCALE GENOMIC DNA]</scope>
    <source>
        <strain evidence="3 4">CBS 433.97</strain>
    </source>
</reference>
<dbReference type="PANTHER" id="PTHR36840:SF1">
    <property type="entry name" value="BLL5714 PROTEIN"/>
    <property type="match status" value="1"/>
</dbReference>
<evidence type="ECO:0000313" key="3">
    <source>
        <dbReference type="EMBL" id="PTB43459.1"/>
    </source>
</evidence>
<keyword evidence="2" id="KW-0812">Transmembrane</keyword>
<feature type="transmembrane region" description="Helical" evidence="2">
    <location>
        <begin position="251"/>
        <end position="270"/>
    </location>
</feature>
<evidence type="ECO:0000256" key="2">
    <source>
        <dbReference type="SAM" id="Phobius"/>
    </source>
</evidence>
<dbReference type="InterPro" id="IPR010640">
    <property type="entry name" value="Low_temperature_requirement_A"/>
</dbReference>
<feature type="transmembrane region" description="Helical" evidence="2">
    <location>
        <begin position="282"/>
        <end position="303"/>
    </location>
</feature>
<name>A0A2T3ZF94_TRIA4</name>
<feature type="transmembrane region" description="Helical" evidence="2">
    <location>
        <begin position="417"/>
        <end position="439"/>
    </location>
</feature>
<feature type="region of interest" description="Disordered" evidence="1">
    <location>
        <begin position="128"/>
        <end position="156"/>
    </location>
</feature>
<evidence type="ECO:0000313" key="4">
    <source>
        <dbReference type="Proteomes" id="UP000240493"/>
    </source>
</evidence>
<dbReference type="OrthoDB" id="191995at2759"/>
<dbReference type="PANTHER" id="PTHR36840">
    <property type="entry name" value="BLL5714 PROTEIN"/>
    <property type="match status" value="1"/>
</dbReference>
<keyword evidence="4" id="KW-1185">Reference proteome</keyword>
<proteinExistence type="predicted"/>
<protein>
    <submittedName>
        <fullName evidence="3">Uncharacterized protein</fullName>
    </submittedName>
</protein>
<dbReference type="Pfam" id="PF06772">
    <property type="entry name" value="LtrA"/>
    <property type="match status" value="1"/>
</dbReference>
<feature type="transmembrane region" description="Helical" evidence="2">
    <location>
        <begin position="460"/>
        <end position="484"/>
    </location>
</feature>
<sequence>MSSVLQGRRRRPREILLPNGKKIIVTLPEDLEEVRRKYPRGSDDIQVEVVVHGSVEHSHHLRQSRDHHEERRQLLREQHGPAFEEWEDVQTQLSLVTAELERLENQASGLYGNFSKFGYDAAIRTYSDEDPPIASSHASISEKVRGQRDQDGDRHGETTKLFKRPVIRQWFHQGLLWRASEQTEVMAIELFLDLVYVGIIHSNGEHMAEEATGYELLRFVITFIMTWKIWTDITLTLSWFETDDVVTRLEVLFCISCLIGFTTNMTHIFVDDPAHNTYVQLVSFYLAARIFTAIFYGIAAYLLPMIKGVMITQIIFIIIPTALWIASIHVDMPGRLGFIVPALFLDMYGQVAFFTIVRYNQIHAAESVWKRRFDRMFEFYPAISIEHRVERMNAFVSLVFGYSVVAVLFQNQGGYDINAFLGKAILGLMQAFTFNWIYFDIDGRNINLHAIRRSPTTAGLWGVSHLPFVMGYIVATSALSRLVLATDVPGTDSNQLAEPYRDSAEDHFNSGVRFFYCHGLAIALLCMAAISFSHEHKKQPTLRLNKSIRLANRIAVCIIMFFLPLATSLRSLDLISITLSLTVWVLIVELWGKSCTDDPFIGEKDGCCITYCARCKKYDVGGAVGSDGRLLRGEMLELDRAEKTAI</sequence>
<accession>A0A2T3ZF94</accession>
<keyword evidence="2" id="KW-0472">Membrane</keyword>
<feature type="transmembrane region" description="Helical" evidence="2">
    <location>
        <begin position="574"/>
        <end position="592"/>
    </location>
</feature>
<feature type="transmembrane region" description="Helical" evidence="2">
    <location>
        <begin position="550"/>
        <end position="568"/>
    </location>
</feature>
<dbReference type="AlphaFoldDB" id="A0A2T3ZF94"/>
<feature type="transmembrane region" description="Helical" evidence="2">
    <location>
        <begin position="336"/>
        <end position="357"/>
    </location>
</feature>
<feature type="transmembrane region" description="Helical" evidence="2">
    <location>
        <begin position="310"/>
        <end position="330"/>
    </location>
</feature>
<feature type="transmembrane region" description="Helical" evidence="2">
    <location>
        <begin position="392"/>
        <end position="411"/>
    </location>
</feature>
<evidence type="ECO:0000256" key="1">
    <source>
        <dbReference type="SAM" id="MobiDB-lite"/>
    </source>
</evidence>
<dbReference type="STRING" id="1042311.A0A2T3ZF94"/>
<feature type="transmembrane region" description="Helical" evidence="2">
    <location>
        <begin position="513"/>
        <end position="530"/>
    </location>
</feature>
<dbReference type="Proteomes" id="UP000240493">
    <property type="component" value="Unassembled WGS sequence"/>
</dbReference>
<organism evidence="3 4">
    <name type="scientific">Trichoderma asperellum (strain ATCC 204424 / CBS 433.97 / NBRC 101777)</name>
    <dbReference type="NCBI Taxonomy" id="1042311"/>
    <lineage>
        <taxon>Eukaryota</taxon>
        <taxon>Fungi</taxon>
        <taxon>Dikarya</taxon>
        <taxon>Ascomycota</taxon>
        <taxon>Pezizomycotina</taxon>
        <taxon>Sordariomycetes</taxon>
        <taxon>Hypocreomycetidae</taxon>
        <taxon>Hypocreales</taxon>
        <taxon>Hypocreaceae</taxon>
        <taxon>Trichoderma</taxon>
    </lineage>
</organism>
<dbReference type="EMBL" id="KZ679259">
    <property type="protein sequence ID" value="PTB43459.1"/>
    <property type="molecule type" value="Genomic_DNA"/>
</dbReference>